<dbReference type="NCBIfam" id="TIGR00754">
    <property type="entry name" value="bfr"/>
    <property type="match status" value="1"/>
</dbReference>
<accession>A0A645A0V3</accession>
<keyword evidence="6" id="KW-0560">Oxidoreductase</keyword>
<dbReference type="InterPro" id="IPR002024">
    <property type="entry name" value="Bacterioferritin"/>
</dbReference>
<dbReference type="PROSITE" id="PS50905">
    <property type="entry name" value="FERRITIN_LIKE"/>
    <property type="match status" value="1"/>
</dbReference>
<dbReference type="PROSITE" id="PS00549">
    <property type="entry name" value="BACTERIOFERRITIN"/>
    <property type="match status" value="1"/>
</dbReference>
<comment type="caution">
    <text evidence="6">The sequence shown here is derived from an EMBL/GenBank/DDBJ whole genome shotgun (WGS) entry which is preliminary data.</text>
</comment>
<dbReference type="AlphaFoldDB" id="A0A645A0V3"/>
<feature type="domain" description="Ferritin-like diiron" evidence="5">
    <location>
        <begin position="1"/>
        <end position="145"/>
    </location>
</feature>
<name>A0A645A0V3_9ZZZZ</name>
<dbReference type="EC" id="1.16.3.1" evidence="6"/>
<sequence>MKGNEKVIATLNFLLADELTAVSQYMVHSEMCANWMYAELAEKIEKRAIEEMKHAEKHIGRILFLEGTPIVSNLNKMSIGPDVEAMLKNDEKAEAGAIKAYNDAIKQAAELGDNGTREMLEDILGDEEAHIDWIEAQLDQIKQMGIKNYLVEQL</sequence>
<organism evidence="6">
    <name type="scientific">bioreactor metagenome</name>
    <dbReference type="NCBI Taxonomy" id="1076179"/>
    <lineage>
        <taxon>unclassified sequences</taxon>
        <taxon>metagenomes</taxon>
        <taxon>ecological metagenomes</taxon>
    </lineage>
</organism>
<dbReference type="GO" id="GO:0006879">
    <property type="term" value="P:intracellular iron ion homeostasis"/>
    <property type="evidence" value="ECO:0007669"/>
    <property type="project" value="UniProtKB-KW"/>
</dbReference>
<dbReference type="PANTHER" id="PTHR30295">
    <property type="entry name" value="BACTERIOFERRITIN"/>
    <property type="match status" value="1"/>
</dbReference>
<dbReference type="InterPro" id="IPR009040">
    <property type="entry name" value="Ferritin-like_diiron"/>
</dbReference>
<dbReference type="InterPro" id="IPR012347">
    <property type="entry name" value="Ferritin-like"/>
</dbReference>
<dbReference type="PANTHER" id="PTHR30295:SF0">
    <property type="entry name" value="BACTERIOFERRITIN"/>
    <property type="match status" value="1"/>
</dbReference>
<dbReference type="InterPro" id="IPR008331">
    <property type="entry name" value="Ferritin_DPS_dom"/>
</dbReference>
<proteinExistence type="predicted"/>
<dbReference type="GO" id="GO:0005829">
    <property type="term" value="C:cytosol"/>
    <property type="evidence" value="ECO:0007669"/>
    <property type="project" value="TreeGrafter"/>
</dbReference>
<keyword evidence="1" id="KW-0409">Iron storage</keyword>
<evidence type="ECO:0000256" key="3">
    <source>
        <dbReference type="ARBA" id="ARBA00022723"/>
    </source>
</evidence>
<gene>
    <name evidence="6" type="primary">bfr_2</name>
    <name evidence="6" type="ORF">SDC9_91161</name>
</gene>
<keyword evidence="2" id="KW-0349">Heme</keyword>
<protein>
    <submittedName>
        <fullName evidence="6">Bacterioferritin</fullName>
        <ecNumber evidence="6">1.16.3.1</ecNumber>
    </submittedName>
</protein>
<evidence type="ECO:0000256" key="2">
    <source>
        <dbReference type="ARBA" id="ARBA00022617"/>
    </source>
</evidence>
<dbReference type="CDD" id="cd00907">
    <property type="entry name" value="Bacterioferritin"/>
    <property type="match status" value="1"/>
</dbReference>
<dbReference type="GO" id="GO:0020037">
    <property type="term" value="F:heme binding"/>
    <property type="evidence" value="ECO:0007669"/>
    <property type="project" value="TreeGrafter"/>
</dbReference>
<keyword evidence="3" id="KW-0479">Metal-binding</keyword>
<dbReference type="GO" id="GO:0008199">
    <property type="term" value="F:ferric iron binding"/>
    <property type="evidence" value="ECO:0007669"/>
    <property type="project" value="InterPro"/>
</dbReference>
<dbReference type="InterPro" id="IPR009078">
    <property type="entry name" value="Ferritin-like_SF"/>
</dbReference>
<dbReference type="SUPFAM" id="SSF47240">
    <property type="entry name" value="Ferritin-like"/>
    <property type="match status" value="1"/>
</dbReference>
<dbReference type="Pfam" id="PF00210">
    <property type="entry name" value="Ferritin"/>
    <property type="match status" value="1"/>
</dbReference>
<dbReference type="GO" id="GO:0004322">
    <property type="term" value="F:ferroxidase activity"/>
    <property type="evidence" value="ECO:0007669"/>
    <property type="project" value="UniProtKB-EC"/>
</dbReference>
<keyword evidence="4" id="KW-0408">Iron</keyword>
<evidence type="ECO:0000313" key="6">
    <source>
        <dbReference type="EMBL" id="MPM44483.1"/>
    </source>
</evidence>
<evidence type="ECO:0000256" key="1">
    <source>
        <dbReference type="ARBA" id="ARBA00022434"/>
    </source>
</evidence>
<evidence type="ECO:0000256" key="4">
    <source>
        <dbReference type="ARBA" id="ARBA00023004"/>
    </source>
</evidence>
<reference evidence="6" key="1">
    <citation type="submission" date="2019-08" db="EMBL/GenBank/DDBJ databases">
        <authorList>
            <person name="Kucharzyk K."/>
            <person name="Murdoch R.W."/>
            <person name="Higgins S."/>
            <person name="Loffler F."/>
        </authorList>
    </citation>
    <scope>NUCLEOTIDE SEQUENCE</scope>
</reference>
<evidence type="ECO:0000259" key="5">
    <source>
        <dbReference type="PROSITE" id="PS50905"/>
    </source>
</evidence>
<dbReference type="PRINTS" id="PR00601">
    <property type="entry name" value="BACFERRITIN"/>
</dbReference>
<dbReference type="GO" id="GO:0006826">
    <property type="term" value="P:iron ion transport"/>
    <property type="evidence" value="ECO:0007669"/>
    <property type="project" value="InterPro"/>
</dbReference>
<dbReference type="PIRSF" id="PIRSF002560">
    <property type="entry name" value="Bacterioferritin"/>
    <property type="match status" value="1"/>
</dbReference>
<dbReference type="EMBL" id="VSSQ01010495">
    <property type="protein sequence ID" value="MPM44483.1"/>
    <property type="molecule type" value="Genomic_DNA"/>
</dbReference>
<dbReference type="Gene3D" id="1.20.1260.10">
    <property type="match status" value="1"/>
</dbReference>